<name>A0A9X5EA56_9CYAN</name>
<dbReference type="GO" id="GO:0004519">
    <property type="term" value="F:endonuclease activity"/>
    <property type="evidence" value="ECO:0007669"/>
    <property type="project" value="UniProtKB-KW"/>
</dbReference>
<dbReference type="InterPro" id="IPR035437">
    <property type="entry name" value="SNase_OB-fold_sf"/>
</dbReference>
<dbReference type="GO" id="GO:0016787">
    <property type="term" value="F:hydrolase activity"/>
    <property type="evidence" value="ECO:0007669"/>
    <property type="project" value="UniProtKB-KW"/>
</dbReference>
<reference evidence="5 6" key="1">
    <citation type="journal article" date="2015" name="Genome Announc.">
        <title>Draft Genome Sequence of the Terrestrial Cyanobacterium Scytonema millei VB511283, Isolated from Eastern India.</title>
        <authorList>
            <person name="Sen D."/>
            <person name="Chandrababunaidu M.M."/>
            <person name="Singh D."/>
            <person name="Sanghi N."/>
            <person name="Ghorai A."/>
            <person name="Mishra G.P."/>
            <person name="Madduluri M."/>
            <person name="Adhikary S.P."/>
            <person name="Tripathy S."/>
        </authorList>
    </citation>
    <scope>NUCLEOTIDE SEQUENCE [LARGE SCALE GENOMIC DNA]</scope>
    <source>
        <strain evidence="5 6">VB511283</strain>
    </source>
</reference>
<dbReference type="PROSITE" id="PS50830">
    <property type="entry name" value="TNASE_3"/>
    <property type="match status" value="1"/>
</dbReference>
<organism evidence="5 6">
    <name type="scientific">Scytonema millei VB511283</name>
    <dbReference type="NCBI Taxonomy" id="1245923"/>
    <lineage>
        <taxon>Bacteria</taxon>
        <taxon>Bacillati</taxon>
        <taxon>Cyanobacteriota</taxon>
        <taxon>Cyanophyceae</taxon>
        <taxon>Nostocales</taxon>
        <taxon>Scytonemataceae</taxon>
        <taxon>Scytonema</taxon>
    </lineage>
</organism>
<dbReference type="Proteomes" id="UP000031532">
    <property type="component" value="Unassembled WGS sequence"/>
</dbReference>
<dbReference type="EMBL" id="JTJC03000006">
    <property type="protein sequence ID" value="NHC36912.1"/>
    <property type="molecule type" value="Genomic_DNA"/>
</dbReference>
<accession>A0A9X5EA56</accession>
<dbReference type="Gene3D" id="2.40.50.90">
    <property type="match status" value="1"/>
</dbReference>
<keyword evidence="1" id="KW-0540">Nuclease</keyword>
<dbReference type="SUPFAM" id="SSF50199">
    <property type="entry name" value="Staphylococcal nuclease"/>
    <property type="match status" value="1"/>
</dbReference>
<keyword evidence="3" id="KW-0378">Hydrolase</keyword>
<keyword evidence="2" id="KW-0255">Endonuclease</keyword>
<dbReference type="PANTHER" id="PTHR12302:SF3">
    <property type="entry name" value="SERINE_THREONINE-PROTEIN KINASE 31"/>
    <property type="match status" value="1"/>
</dbReference>
<evidence type="ECO:0000313" key="5">
    <source>
        <dbReference type="EMBL" id="NHC36912.1"/>
    </source>
</evidence>
<evidence type="ECO:0000256" key="3">
    <source>
        <dbReference type="ARBA" id="ARBA00022801"/>
    </source>
</evidence>
<dbReference type="AlphaFoldDB" id="A0A9X5EA56"/>
<dbReference type="InterPro" id="IPR016071">
    <property type="entry name" value="Staphylococal_nuclease_OB-fold"/>
</dbReference>
<dbReference type="PANTHER" id="PTHR12302">
    <property type="entry name" value="EBNA2 BINDING PROTEIN P100"/>
    <property type="match status" value="1"/>
</dbReference>
<evidence type="ECO:0000256" key="1">
    <source>
        <dbReference type="ARBA" id="ARBA00022722"/>
    </source>
</evidence>
<protein>
    <submittedName>
        <fullName evidence="5">Thermonuclease family protein</fullName>
    </submittedName>
</protein>
<evidence type="ECO:0000256" key="2">
    <source>
        <dbReference type="ARBA" id="ARBA00022759"/>
    </source>
</evidence>
<comment type="caution">
    <text evidence="5">The sequence shown here is derived from an EMBL/GenBank/DDBJ whole genome shotgun (WGS) entry which is preliminary data.</text>
</comment>
<evidence type="ECO:0000313" key="6">
    <source>
        <dbReference type="Proteomes" id="UP000031532"/>
    </source>
</evidence>
<evidence type="ECO:0000259" key="4">
    <source>
        <dbReference type="PROSITE" id="PS50830"/>
    </source>
</evidence>
<sequence length="132" mass="15102">MRFSCLDAPEVPHTKQERASYDPIDIDQFKWGRLARNRLTQLIHQAGDRVALTVVDTDRYGRKVADVRLSNGALVQEILIREGLAVVYKQYIKSCSNATLVEQAEIQARQQKIGVWGDPSFIPPSEWRHNNK</sequence>
<proteinExistence type="predicted"/>
<dbReference type="Pfam" id="PF00565">
    <property type="entry name" value="SNase"/>
    <property type="match status" value="1"/>
</dbReference>
<gene>
    <name evidence="5" type="ORF">QH73_0020120</name>
</gene>
<keyword evidence="6" id="KW-1185">Reference proteome</keyword>
<dbReference type="RefSeq" id="WP_165587747.1">
    <property type="nucleotide sequence ID" value="NZ_JTJC03000006.1"/>
</dbReference>
<feature type="domain" description="TNase-like" evidence="4">
    <location>
        <begin position="1"/>
        <end position="118"/>
    </location>
</feature>
<dbReference type="SMART" id="SM00318">
    <property type="entry name" value="SNc"/>
    <property type="match status" value="1"/>
</dbReference>